<keyword evidence="5" id="KW-1185">Reference proteome</keyword>
<name>A0A6J8A524_MYTCO</name>
<dbReference type="InterPro" id="IPR021950">
    <property type="entry name" value="Spt20"/>
</dbReference>
<evidence type="ECO:0000256" key="2">
    <source>
        <dbReference type="SAM" id="MobiDB-lite"/>
    </source>
</evidence>
<evidence type="ECO:0000313" key="5">
    <source>
        <dbReference type="Proteomes" id="UP000507470"/>
    </source>
</evidence>
<dbReference type="GO" id="GO:0006357">
    <property type="term" value="P:regulation of transcription by RNA polymerase II"/>
    <property type="evidence" value="ECO:0007669"/>
    <property type="project" value="TreeGrafter"/>
</dbReference>
<proteinExistence type="inferred from homology"/>
<dbReference type="GO" id="GO:0000124">
    <property type="term" value="C:SAGA complex"/>
    <property type="evidence" value="ECO:0007669"/>
    <property type="project" value="InterPro"/>
</dbReference>
<dbReference type="PANTHER" id="PTHR13526:SF8">
    <property type="entry name" value="TRANSCRIPTION FACTOR SPT20 HOMOLOG"/>
    <property type="match status" value="1"/>
</dbReference>
<dbReference type="Proteomes" id="UP000507470">
    <property type="component" value="Unassembled WGS sequence"/>
</dbReference>
<dbReference type="EMBL" id="CACVKT020000566">
    <property type="protein sequence ID" value="CAC5360439.1"/>
    <property type="molecule type" value="Genomic_DNA"/>
</dbReference>
<comment type="similarity">
    <text evidence="1">Belongs to the SPT20 family.</text>
</comment>
<dbReference type="PANTHER" id="PTHR13526">
    <property type="entry name" value="TRANSCRIPTION FACTOR SPT20 HOMOLOG"/>
    <property type="match status" value="1"/>
</dbReference>
<dbReference type="OrthoDB" id="1932706at2759"/>
<feature type="compositionally biased region" description="Polar residues" evidence="2">
    <location>
        <begin position="633"/>
        <end position="665"/>
    </location>
</feature>
<feature type="region of interest" description="Disordered" evidence="2">
    <location>
        <begin position="945"/>
        <end position="975"/>
    </location>
</feature>
<accession>A0A6J8A524</accession>
<evidence type="ECO:0000313" key="4">
    <source>
        <dbReference type="EMBL" id="CAC5360439.1"/>
    </source>
</evidence>
<sequence length="975" mass="105760">MEKLKEAAEYAEYIIQKVKQNPGAFVNPDIPPGSKGKSIHQKLSDLYLEEKAKDTDDSGQLHASRLLGKLVKRDKLECLVLNLFAGNEGYSLMIKGRNGIEAETLKLPYEASEFLEYVDSSELPHFLVDLLERAQVNVFYSGCVILEVRDYRRANDGRYDTDYVLLKPTSQSLLADIYNLSKSQLLLATEEPICLDPSPAVHLIANKLQYEKKVLDTPMIKRSVKKFTQAAINRKRKFEQAEAPKELRLYDFVHKKRVRSHPHVNLKVGKAHVDMWKQKLVQLSTPETVEVEKFATVMESPDNVADNDLDLVEEQMLERGTNQEKKLLAKLSIFKRKSDHVYYGELYIDHDHKEGSHGSSCTFMLGSKGNVDKYLQQFKEIFTEEGRLAVKITKQIPGQPAVIEYTQTSSTSSGITNISASAVLGTHHPSSSAAGVEHTAAPGLLMAKRNVPIQLSLTLAPAGTNAQTGNQLQLNIQKQTVSTQSQMFTQRNKFSTAPSSQRVNIQSQMFAQRNKPVLRGNKPLVFSLKCLLRETNFLQHPVLRVFSLKCLLRETNFLQHPVLIGIYITNCSTQSQMFAQRNKFSTAPSSQRSASNTPNQSPATTPTSATVQSQLFPHHLTNNSSKSHLFISSPPSMSTVTTATISKKSSHTTEVGNQGQVQSGTSGNIAFVQSGENSQGQTNQPQGLTSINFSGLPPNINIQNITGLSGINIANLQGLQNLQMSNIAVPVPISLVSSNAGMLQNQGGIFVSSIPGLVTVSSSAPTTLSQIKQASSVSSAAPSIVTFVTSLPSSVSSSVVNTTSGSAAPTSTGMLSVSIASLAPLVSAGMRTQSGSGIRTNSLPLLQIQGQPGGLQLLGLQQQRAPLKPGTATLATQSAGQIHIGGKNATSIPSSGVLTAQTIGGHQVALSQLKPGQPQQAGGQIPQQLMLQQIQRQQFQLQPFQIKPPSTPVTSVGANLKPKSKKRTTPTPPKH</sequence>
<organism evidence="4 5">
    <name type="scientific">Mytilus coruscus</name>
    <name type="common">Sea mussel</name>
    <dbReference type="NCBI Taxonomy" id="42192"/>
    <lineage>
        <taxon>Eukaryota</taxon>
        <taxon>Metazoa</taxon>
        <taxon>Spiralia</taxon>
        <taxon>Lophotrochozoa</taxon>
        <taxon>Mollusca</taxon>
        <taxon>Bivalvia</taxon>
        <taxon>Autobranchia</taxon>
        <taxon>Pteriomorphia</taxon>
        <taxon>Mytilida</taxon>
        <taxon>Mytiloidea</taxon>
        <taxon>Mytilidae</taxon>
        <taxon>Mytilinae</taxon>
        <taxon>Mytilus</taxon>
    </lineage>
</organism>
<feature type="compositionally biased region" description="Basic residues" evidence="2">
    <location>
        <begin position="962"/>
        <end position="975"/>
    </location>
</feature>
<dbReference type="InterPro" id="IPR046468">
    <property type="entry name" value="Spt20-like_SEP"/>
</dbReference>
<feature type="region of interest" description="Disordered" evidence="2">
    <location>
        <begin position="582"/>
        <end position="609"/>
    </location>
</feature>
<protein>
    <submittedName>
        <fullName evidence="4">SUPT20H</fullName>
    </submittedName>
</protein>
<gene>
    <name evidence="4" type="ORF">MCOR_2924</name>
</gene>
<reference evidence="4 5" key="1">
    <citation type="submission" date="2020-06" db="EMBL/GenBank/DDBJ databases">
        <authorList>
            <person name="Li R."/>
            <person name="Bekaert M."/>
        </authorList>
    </citation>
    <scope>NUCLEOTIDE SEQUENCE [LARGE SCALE GENOMIC DNA]</scope>
    <source>
        <strain evidence="5">wild</strain>
    </source>
</reference>
<dbReference type="Pfam" id="PF12090">
    <property type="entry name" value="Spt20_SEP"/>
    <property type="match status" value="1"/>
</dbReference>
<dbReference type="AlphaFoldDB" id="A0A6J8A524"/>
<feature type="domain" description="Spt20-like SEP" evidence="3">
    <location>
        <begin position="78"/>
        <end position="209"/>
    </location>
</feature>
<evidence type="ECO:0000259" key="3">
    <source>
        <dbReference type="Pfam" id="PF12090"/>
    </source>
</evidence>
<feature type="region of interest" description="Disordered" evidence="2">
    <location>
        <begin position="626"/>
        <end position="665"/>
    </location>
</feature>
<dbReference type="GO" id="GO:0003712">
    <property type="term" value="F:transcription coregulator activity"/>
    <property type="evidence" value="ECO:0007669"/>
    <property type="project" value="InterPro"/>
</dbReference>
<evidence type="ECO:0000256" key="1">
    <source>
        <dbReference type="ARBA" id="ARBA00009112"/>
    </source>
</evidence>